<feature type="domain" description="Phosphatase tensin-type" evidence="4">
    <location>
        <begin position="1"/>
        <end position="147"/>
    </location>
</feature>
<dbReference type="AlphaFoldDB" id="A0A0H5C6Z0"/>
<evidence type="ECO:0000259" key="3">
    <source>
        <dbReference type="PROSITE" id="PS50056"/>
    </source>
</evidence>
<dbReference type="EC" id="3.1.3.67" evidence="1"/>
<dbReference type="GO" id="GO:0042995">
    <property type="term" value="C:cell projection"/>
    <property type="evidence" value="ECO:0007669"/>
    <property type="project" value="TreeGrafter"/>
</dbReference>
<dbReference type="Proteomes" id="UP000038830">
    <property type="component" value="Unassembled WGS sequence"/>
</dbReference>
<reference evidence="6" key="1">
    <citation type="journal article" date="2015" name="J. Biotechnol.">
        <title>The structure of the Cyberlindnera jadinii genome and its relation to Candida utilis analyzed by the occurrence of single nucleotide polymorphisms.</title>
        <authorList>
            <person name="Rupp O."/>
            <person name="Brinkrolf K."/>
            <person name="Buerth C."/>
            <person name="Kunigo M."/>
            <person name="Schneider J."/>
            <person name="Jaenicke S."/>
            <person name="Goesmann A."/>
            <person name="Puehler A."/>
            <person name="Jaeger K.-E."/>
            <person name="Ernst J.F."/>
        </authorList>
    </citation>
    <scope>NUCLEOTIDE SEQUENCE [LARGE SCALE GENOMIC DNA]</scope>
    <source>
        <strain evidence="6">ATCC 18201 / CBS 1600 / BCRC 20928 / JCM 3617 / NBRC 0987 / NRRL Y-1542</strain>
    </source>
</reference>
<evidence type="ECO:0000256" key="2">
    <source>
        <dbReference type="ARBA" id="ARBA00022801"/>
    </source>
</evidence>
<dbReference type="InterPro" id="IPR029021">
    <property type="entry name" value="Prot-tyrosine_phosphatase-like"/>
</dbReference>
<evidence type="ECO:0000259" key="4">
    <source>
        <dbReference type="PROSITE" id="PS51181"/>
    </source>
</evidence>
<dbReference type="EMBL" id="CDQK01000005">
    <property type="protein sequence ID" value="CEP23672.1"/>
    <property type="molecule type" value="Genomic_DNA"/>
</dbReference>
<feature type="domain" description="Tyrosine specific protein phosphatases" evidence="3">
    <location>
        <begin position="57"/>
        <end position="123"/>
    </location>
</feature>
<dbReference type="GO" id="GO:0043491">
    <property type="term" value="P:phosphatidylinositol 3-kinase/protein kinase B signal transduction"/>
    <property type="evidence" value="ECO:0007669"/>
    <property type="project" value="TreeGrafter"/>
</dbReference>
<dbReference type="PROSITE" id="PS51181">
    <property type="entry name" value="PPASE_TENSIN"/>
    <property type="match status" value="1"/>
</dbReference>
<name>A0A0H5C6Z0_CYBJN</name>
<dbReference type="PANTHER" id="PTHR12305">
    <property type="entry name" value="PHOSPHATASE WITH HOMOLOGY TO TENSIN"/>
    <property type="match status" value="1"/>
</dbReference>
<dbReference type="InterPro" id="IPR000242">
    <property type="entry name" value="PTP_cat"/>
</dbReference>
<dbReference type="PROSITE" id="PS50056">
    <property type="entry name" value="TYR_PHOSPHATASE_2"/>
    <property type="match status" value="1"/>
</dbReference>
<dbReference type="GO" id="GO:0004725">
    <property type="term" value="F:protein tyrosine phosphatase activity"/>
    <property type="evidence" value="ECO:0007669"/>
    <property type="project" value="InterPro"/>
</dbReference>
<evidence type="ECO:0000313" key="6">
    <source>
        <dbReference type="Proteomes" id="UP000038830"/>
    </source>
</evidence>
<dbReference type="InterPro" id="IPR051281">
    <property type="entry name" value="Dual-spec_lipid-protein_phosph"/>
</dbReference>
<protein>
    <recommendedName>
        <fullName evidence="1">phosphatidylinositol-3,4,5-trisphosphate 3-phosphatase</fullName>
        <ecNumber evidence="1">3.1.3.67</ecNumber>
    </recommendedName>
</protein>
<keyword evidence="2" id="KW-0378">Hydrolase</keyword>
<dbReference type="GO" id="GO:0046856">
    <property type="term" value="P:phosphatidylinositol dephosphorylation"/>
    <property type="evidence" value="ECO:0007669"/>
    <property type="project" value="TreeGrafter"/>
</dbReference>
<dbReference type="Pfam" id="PF00102">
    <property type="entry name" value="Y_phosphatase"/>
    <property type="match status" value="1"/>
</dbReference>
<dbReference type="GO" id="GO:0005886">
    <property type="term" value="C:plasma membrane"/>
    <property type="evidence" value="ECO:0007669"/>
    <property type="project" value="TreeGrafter"/>
</dbReference>
<dbReference type="PANTHER" id="PTHR12305:SF81">
    <property type="entry name" value="PHOSPHATIDYLINOSITOL 3,4,5-TRISPHOSPHATE 3-PHOSPHATASE AND DUAL-SPECIFICITY PROTEIN PHOSPHATASE PTEN"/>
    <property type="match status" value="1"/>
</dbReference>
<dbReference type="InterPro" id="IPR016130">
    <property type="entry name" value="Tyr_Pase_AS"/>
</dbReference>
<evidence type="ECO:0000256" key="1">
    <source>
        <dbReference type="ARBA" id="ARBA00013015"/>
    </source>
</evidence>
<dbReference type="InterPro" id="IPR029023">
    <property type="entry name" value="Tensin_phosphatase"/>
</dbReference>
<dbReference type="GO" id="GO:0016314">
    <property type="term" value="F:phosphatidylinositol-3,4,5-trisphosphate 3-phosphatase activity"/>
    <property type="evidence" value="ECO:0007669"/>
    <property type="project" value="UniProtKB-EC"/>
</dbReference>
<organism evidence="5 6">
    <name type="scientific">Cyberlindnera jadinii (strain ATCC 18201 / CBS 1600 / BCRC 20928 / JCM 3617 / NBRC 0987 / NRRL Y-1542)</name>
    <name type="common">Torula yeast</name>
    <name type="synonym">Candida utilis</name>
    <dbReference type="NCBI Taxonomy" id="983966"/>
    <lineage>
        <taxon>Eukaryota</taxon>
        <taxon>Fungi</taxon>
        <taxon>Dikarya</taxon>
        <taxon>Ascomycota</taxon>
        <taxon>Saccharomycotina</taxon>
        <taxon>Saccharomycetes</taxon>
        <taxon>Phaffomycetales</taxon>
        <taxon>Phaffomycetaceae</taxon>
        <taxon>Cyberlindnera</taxon>
    </lineage>
</organism>
<evidence type="ECO:0000313" key="5">
    <source>
        <dbReference type="EMBL" id="CEP23672.1"/>
    </source>
</evidence>
<dbReference type="SUPFAM" id="SSF52799">
    <property type="entry name" value="(Phosphotyrosine protein) phosphatases II"/>
    <property type="match status" value="1"/>
</dbReference>
<gene>
    <name evidence="5" type="primary">TEP1</name>
    <name evidence="5" type="ORF">BN1211_4315</name>
</gene>
<proteinExistence type="predicted"/>
<sequence length="239" mass="27574">MVYRNSLYDLLRFLENKHGDHWRIWNLREEWRGDYDVGDISLRDKICYEPWPDHQPPDFAKLVSIIGAIGEFLYDDPLNVAVIHCKHGKGRSGLIAIGVLMMKFGYPMEVADALFTERRMRSGFGSGLSISCQRRYAEYLDLSKRIPYTERKITIRLTKIRLIHARFDAQDLQVELVISGLTCKDETATMVSFKTFQPEEKNLLVNGTSKPFPADLKIAIARSYLHGKRRANGYTVPME</sequence>
<accession>A0A0H5C6Z0</accession>
<dbReference type="InterPro" id="IPR000387">
    <property type="entry name" value="Tyr_Pase_dom"/>
</dbReference>
<dbReference type="GO" id="GO:0005634">
    <property type="term" value="C:nucleus"/>
    <property type="evidence" value="ECO:0007669"/>
    <property type="project" value="TreeGrafter"/>
</dbReference>
<dbReference type="GO" id="GO:0005829">
    <property type="term" value="C:cytosol"/>
    <property type="evidence" value="ECO:0007669"/>
    <property type="project" value="TreeGrafter"/>
</dbReference>
<dbReference type="PROSITE" id="PS00383">
    <property type="entry name" value="TYR_PHOSPHATASE_1"/>
    <property type="match status" value="1"/>
</dbReference>
<dbReference type="GO" id="GO:0051896">
    <property type="term" value="P:regulation of phosphatidylinositol 3-kinase/protein kinase B signal transduction"/>
    <property type="evidence" value="ECO:0007669"/>
    <property type="project" value="TreeGrafter"/>
</dbReference>
<dbReference type="Gene3D" id="3.90.190.10">
    <property type="entry name" value="Protein tyrosine phosphatase superfamily"/>
    <property type="match status" value="1"/>
</dbReference>